<comment type="caution">
    <text evidence="1">The sequence shown here is derived from an EMBL/GenBank/DDBJ whole genome shotgun (WGS) entry which is preliminary data.</text>
</comment>
<name>A0AAD9RGE0_9HYME</name>
<evidence type="ECO:0000313" key="1">
    <source>
        <dbReference type="EMBL" id="KAK2579236.1"/>
    </source>
</evidence>
<dbReference type="Proteomes" id="UP001258017">
    <property type="component" value="Unassembled WGS sequence"/>
</dbReference>
<proteinExistence type="predicted"/>
<sequence>MSILNITFLQIKSMRQNYSKFYPTLSIPNTSYRSEGDFITKEKDNCVYLADDAELELKTPWCYPIFSAPMKRA</sequence>
<reference evidence="1" key="2">
    <citation type="journal article" date="2023" name="Commun. Biol.">
        <title>Intrasexual cuticular hydrocarbon dimorphism in a wasp sheds light on hydrocarbon biosynthesis genes in Hymenoptera.</title>
        <authorList>
            <person name="Moris V.C."/>
            <person name="Podsiadlowski L."/>
            <person name="Martin S."/>
            <person name="Oeyen J.P."/>
            <person name="Donath A."/>
            <person name="Petersen M."/>
            <person name="Wilbrandt J."/>
            <person name="Misof B."/>
            <person name="Liedtke D."/>
            <person name="Thamm M."/>
            <person name="Scheiner R."/>
            <person name="Schmitt T."/>
            <person name="Niehuis O."/>
        </authorList>
    </citation>
    <scope>NUCLEOTIDE SEQUENCE</scope>
    <source>
        <strain evidence="1">GBR_01_08_01A</strain>
    </source>
</reference>
<dbReference type="AlphaFoldDB" id="A0AAD9RGE0"/>
<gene>
    <name evidence="1" type="ORF">KPH14_008205</name>
</gene>
<evidence type="ECO:0000313" key="2">
    <source>
        <dbReference type="Proteomes" id="UP001258017"/>
    </source>
</evidence>
<organism evidence="1 2">
    <name type="scientific">Odynerus spinipes</name>
    <dbReference type="NCBI Taxonomy" id="1348599"/>
    <lineage>
        <taxon>Eukaryota</taxon>
        <taxon>Metazoa</taxon>
        <taxon>Ecdysozoa</taxon>
        <taxon>Arthropoda</taxon>
        <taxon>Hexapoda</taxon>
        <taxon>Insecta</taxon>
        <taxon>Pterygota</taxon>
        <taxon>Neoptera</taxon>
        <taxon>Endopterygota</taxon>
        <taxon>Hymenoptera</taxon>
        <taxon>Apocrita</taxon>
        <taxon>Aculeata</taxon>
        <taxon>Vespoidea</taxon>
        <taxon>Vespidae</taxon>
        <taxon>Eumeninae</taxon>
        <taxon>Odynerus</taxon>
    </lineage>
</organism>
<dbReference type="EMBL" id="JAIFRP010000096">
    <property type="protein sequence ID" value="KAK2579236.1"/>
    <property type="molecule type" value="Genomic_DNA"/>
</dbReference>
<keyword evidence="2" id="KW-1185">Reference proteome</keyword>
<protein>
    <submittedName>
        <fullName evidence="1">Uncharacterized protein</fullName>
    </submittedName>
</protein>
<accession>A0AAD9RGE0</accession>
<reference evidence="1" key="1">
    <citation type="submission" date="2021-08" db="EMBL/GenBank/DDBJ databases">
        <authorList>
            <person name="Misof B."/>
            <person name="Oliver O."/>
            <person name="Podsiadlowski L."/>
            <person name="Donath A."/>
            <person name="Peters R."/>
            <person name="Mayer C."/>
            <person name="Rust J."/>
            <person name="Gunkel S."/>
            <person name="Lesny P."/>
            <person name="Martin S."/>
            <person name="Oeyen J.P."/>
            <person name="Petersen M."/>
            <person name="Panagiotis P."/>
            <person name="Wilbrandt J."/>
            <person name="Tanja T."/>
        </authorList>
    </citation>
    <scope>NUCLEOTIDE SEQUENCE</scope>
    <source>
        <strain evidence="1">GBR_01_08_01A</strain>
        <tissue evidence="1">Thorax + abdomen</tissue>
    </source>
</reference>